<dbReference type="InterPro" id="IPR007569">
    <property type="entry name" value="DUF559"/>
</dbReference>
<proteinExistence type="predicted"/>
<accession>A0ABW1T453</accession>
<dbReference type="Proteomes" id="UP001596138">
    <property type="component" value="Unassembled WGS sequence"/>
</dbReference>
<evidence type="ECO:0000259" key="1">
    <source>
        <dbReference type="Pfam" id="PF04480"/>
    </source>
</evidence>
<organism evidence="2 3">
    <name type="scientific">Longivirga aurantiaca</name>
    <dbReference type="NCBI Taxonomy" id="1837743"/>
    <lineage>
        <taxon>Bacteria</taxon>
        <taxon>Bacillati</taxon>
        <taxon>Actinomycetota</taxon>
        <taxon>Actinomycetes</taxon>
        <taxon>Sporichthyales</taxon>
        <taxon>Sporichthyaceae</taxon>
        <taxon>Longivirga</taxon>
    </lineage>
</organism>
<evidence type="ECO:0000313" key="3">
    <source>
        <dbReference type="Proteomes" id="UP001596138"/>
    </source>
</evidence>
<keyword evidence="3" id="KW-1185">Reference proteome</keyword>
<name>A0ABW1T453_9ACTN</name>
<dbReference type="SUPFAM" id="SSF52980">
    <property type="entry name" value="Restriction endonuclease-like"/>
    <property type="match status" value="1"/>
</dbReference>
<sequence length="207" mass="22887">MRGISTSPAVAAEQAGVFTRARAVEAGYTNFRIRHLLAQRRWSVVLGSVYVETASRLTPTSLAHAARLAGGLGVIVSHTTAGSFHQLRVPADPGLHVIVERNRRVRIPGLRAHRIEVRDRELVRVGGVVATDLVRTVADLLLEGSRVVVEFDGRAFRSDDVAFQRDRTRQNRLILAGYIPLRFTWDDVVHRPQHVVAEIRAALRAAA</sequence>
<protein>
    <submittedName>
        <fullName evidence="2">DUF559 domain-containing protein</fullName>
    </submittedName>
</protein>
<reference evidence="3" key="1">
    <citation type="journal article" date="2019" name="Int. J. Syst. Evol. Microbiol.">
        <title>The Global Catalogue of Microorganisms (GCM) 10K type strain sequencing project: providing services to taxonomists for standard genome sequencing and annotation.</title>
        <authorList>
            <consortium name="The Broad Institute Genomics Platform"/>
            <consortium name="The Broad Institute Genome Sequencing Center for Infectious Disease"/>
            <person name="Wu L."/>
            <person name="Ma J."/>
        </authorList>
    </citation>
    <scope>NUCLEOTIDE SEQUENCE [LARGE SCALE GENOMIC DNA]</scope>
    <source>
        <strain evidence="3">CGMCC 4.7317</strain>
    </source>
</reference>
<dbReference type="EMBL" id="JBHSTI010000008">
    <property type="protein sequence ID" value="MFC6239234.1"/>
    <property type="molecule type" value="Genomic_DNA"/>
</dbReference>
<feature type="domain" description="DUF559" evidence="1">
    <location>
        <begin position="133"/>
        <end position="203"/>
    </location>
</feature>
<dbReference type="InterPro" id="IPR011335">
    <property type="entry name" value="Restrct_endonuc-II-like"/>
</dbReference>
<comment type="caution">
    <text evidence="2">The sequence shown here is derived from an EMBL/GenBank/DDBJ whole genome shotgun (WGS) entry which is preliminary data.</text>
</comment>
<dbReference type="RefSeq" id="WP_386768127.1">
    <property type="nucleotide sequence ID" value="NZ_JBHSTI010000008.1"/>
</dbReference>
<gene>
    <name evidence="2" type="ORF">ACFQGU_15245</name>
</gene>
<evidence type="ECO:0000313" key="2">
    <source>
        <dbReference type="EMBL" id="MFC6239234.1"/>
    </source>
</evidence>
<dbReference type="Gene3D" id="3.40.960.10">
    <property type="entry name" value="VSR Endonuclease"/>
    <property type="match status" value="1"/>
</dbReference>
<dbReference type="Pfam" id="PF04480">
    <property type="entry name" value="DUF559"/>
    <property type="match status" value="1"/>
</dbReference>